<evidence type="ECO:0000256" key="8">
    <source>
        <dbReference type="ARBA" id="ARBA00050025"/>
    </source>
</evidence>
<evidence type="ECO:0000256" key="4">
    <source>
        <dbReference type="ARBA" id="ARBA00022692"/>
    </source>
</evidence>
<dbReference type="InterPro" id="IPR002229">
    <property type="entry name" value="RhesusRHD"/>
</dbReference>
<feature type="transmembrane region" description="Helical" evidence="9">
    <location>
        <begin position="126"/>
        <end position="147"/>
    </location>
</feature>
<feature type="transmembrane region" description="Helical" evidence="9">
    <location>
        <begin position="310"/>
        <end position="330"/>
    </location>
</feature>
<feature type="domain" description="Ammonium transporter AmtB-like" evidence="10">
    <location>
        <begin position="8"/>
        <end position="402"/>
    </location>
</feature>
<comment type="similarity">
    <text evidence="2 9">Belongs to the ammonia transporter channel (TC 1.A.11.2) family.</text>
</comment>
<dbReference type="OrthoDB" id="9814202at2"/>
<dbReference type="EMBL" id="SRLS01000021">
    <property type="protein sequence ID" value="TGE15505.1"/>
    <property type="molecule type" value="Genomic_DNA"/>
</dbReference>
<dbReference type="GO" id="GO:0008519">
    <property type="term" value="F:ammonium channel activity"/>
    <property type="evidence" value="ECO:0007669"/>
    <property type="project" value="InterPro"/>
</dbReference>
<protein>
    <recommendedName>
        <fullName evidence="8 9">Ammonium transporter</fullName>
    </recommendedName>
</protein>
<feature type="transmembrane region" description="Helical" evidence="9">
    <location>
        <begin position="280"/>
        <end position="298"/>
    </location>
</feature>
<dbReference type="GO" id="GO:0005886">
    <property type="term" value="C:plasma membrane"/>
    <property type="evidence" value="ECO:0007669"/>
    <property type="project" value="UniProtKB-SubCell"/>
</dbReference>
<evidence type="ECO:0000256" key="6">
    <source>
        <dbReference type="ARBA" id="ARBA00023136"/>
    </source>
</evidence>
<evidence type="ECO:0000313" key="12">
    <source>
        <dbReference type="EMBL" id="TGE15505.1"/>
    </source>
</evidence>
<keyword evidence="7 9" id="KW-0924">Ammonia transport</keyword>
<evidence type="ECO:0000256" key="1">
    <source>
        <dbReference type="ARBA" id="ARBA00004141"/>
    </source>
</evidence>
<feature type="transmembrane region" description="Helical" evidence="9">
    <location>
        <begin position="159"/>
        <end position="181"/>
    </location>
</feature>
<keyword evidence="4 9" id="KW-0812">Transmembrane</keyword>
<organism evidence="11 13">
    <name type="scientific">Staphylococcus petrasii</name>
    <dbReference type="NCBI Taxonomy" id="1276936"/>
    <lineage>
        <taxon>Bacteria</taxon>
        <taxon>Bacillati</taxon>
        <taxon>Bacillota</taxon>
        <taxon>Bacilli</taxon>
        <taxon>Bacillales</taxon>
        <taxon>Staphylococcaceae</taxon>
        <taxon>Staphylococcus</taxon>
    </lineage>
</organism>
<dbReference type="Gene3D" id="1.10.3430.10">
    <property type="entry name" value="Ammonium transporter AmtB like domains"/>
    <property type="match status" value="1"/>
</dbReference>
<feature type="transmembrane region" description="Helical" evidence="9">
    <location>
        <begin position="6"/>
        <end position="31"/>
    </location>
</feature>
<feature type="transmembrane region" description="Helical" evidence="9">
    <location>
        <begin position="223"/>
        <end position="247"/>
    </location>
</feature>
<keyword evidence="3 9" id="KW-0813">Transport</keyword>
<dbReference type="NCBIfam" id="TIGR00836">
    <property type="entry name" value="amt"/>
    <property type="match status" value="1"/>
</dbReference>
<reference evidence="12 14" key="2">
    <citation type="submission" date="2019-04" db="EMBL/GenBank/DDBJ databases">
        <title>Genomic characterization of Staphylococcus petrasii strains.</title>
        <authorList>
            <person name="Vrbovska V."/>
            <person name="Kovarovic V."/>
            <person name="Maslanova I."/>
            <person name="Indrakova A."/>
            <person name="Petras P."/>
            <person name="Sedo O."/>
            <person name="Svec P."/>
            <person name="Fisarova L."/>
            <person name="Sedlacek I."/>
            <person name="Doskar J."/>
            <person name="Pantucek R."/>
        </authorList>
    </citation>
    <scope>NUCLEOTIDE SEQUENCE [LARGE SCALE GENOMIC DNA]</scope>
    <source>
        <strain evidence="12 14">P5404</strain>
    </source>
</reference>
<dbReference type="Proteomes" id="UP000254047">
    <property type="component" value="Unassembled WGS sequence"/>
</dbReference>
<dbReference type="Pfam" id="PF00909">
    <property type="entry name" value="Ammonium_transp"/>
    <property type="match status" value="1"/>
</dbReference>
<dbReference type="PRINTS" id="PR00342">
    <property type="entry name" value="RHESUSRHD"/>
</dbReference>
<dbReference type="Proteomes" id="UP000297598">
    <property type="component" value="Unassembled WGS sequence"/>
</dbReference>
<feature type="transmembrane region" description="Helical" evidence="9">
    <location>
        <begin position="350"/>
        <end position="371"/>
    </location>
</feature>
<sequence length="414" mass="44961">MKMDDTIFLFLCTLLVWLMTPGLSLFYGGLVQSKNVLNTVMQSMAAMIIVTFTWITFGFTLSFGTGNDLIGNFDFMGLQHVGFAINQDLSPHVPFALFMLFQMMFCTIAVSILSGSIAERMRFIPFTIFIIIWVIVIYSPVAHWVWGGGWIGKLGALDYAGGTVVHITSGVSGLILAIMIGNGKKIEKIQPHNLLITLIGGILVWMGWYGFNTGSAYSLNDVALASFVNTVIAASGGAFSWLVLEYIVTKKLSLLGLLSGVLAGLVAITPAAGYVSYLNAYIISICGGIACYFVINIIKEKFKYNDTLDAFGIHGVGGVVGAVLTGVFQSHAVNGDIDNGLVYTGNIHAVLVQLIAVVVVVIYTILLTWVIGKVLQKLMPLATTEEEDETGLDEIVHGEKAYFYGELNKLNKRY</sequence>
<comment type="subcellular location">
    <subcellularLocation>
        <location evidence="9">Cell membrane</location>
        <topology evidence="9">Multi-pass membrane protein</topology>
    </subcellularLocation>
    <subcellularLocation>
        <location evidence="1">Membrane</location>
        <topology evidence="1">Multi-pass membrane protein</topology>
    </subcellularLocation>
</comment>
<name>A0A380G092_9STAP</name>
<proteinExistence type="inferred from homology"/>
<dbReference type="EMBL" id="UHDO01000001">
    <property type="protein sequence ID" value="SUM43633.1"/>
    <property type="molecule type" value="Genomic_DNA"/>
</dbReference>
<dbReference type="AlphaFoldDB" id="A0A380G092"/>
<dbReference type="PANTHER" id="PTHR43029:SF10">
    <property type="entry name" value="AMMONIUM TRANSPORTER MEP2"/>
    <property type="match status" value="1"/>
</dbReference>
<keyword evidence="14" id="KW-1185">Reference proteome</keyword>
<dbReference type="InterPro" id="IPR001905">
    <property type="entry name" value="Ammonium_transpt"/>
</dbReference>
<evidence type="ECO:0000313" key="14">
    <source>
        <dbReference type="Proteomes" id="UP000297598"/>
    </source>
</evidence>
<dbReference type="InterPro" id="IPR029020">
    <property type="entry name" value="Ammonium/urea_transptr"/>
</dbReference>
<keyword evidence="6 9" id="KW-0472">Membrane</keyword>
<evidence type="ECO:0000256" key="3">
    <source>
        <dbReference type="ARBA" id="ARBA00022448"/>
    </source>
</evidence>
<evidence type="ECO:0000313" key="11">
    <source>
        <dbReference type="EMBL" id="SUM43633.1"/>
    </source>
</evidence>
<dbReference type="SUPFAM" id="SSF111352">
    <property type="entry name" value="Ammonium transporter"/>
    <property type="match status" value="1"/>
</dbReference>
<feature type="transmembrane region" description="Helical" evidence="9">
    <location>
        <begin position="95"/>
        <end position="114"/>
    </location>
</feature>
<evidence type="ECO:0000256" key="2">
    <source>
        <dbReference type="ARBA" id="ARBA00005887"/>
    </source>
</evidence>
<feature type="transmembrane region" description="Helical" evidence="9">
    <location>
        <begin position="43"/>
        <end position="63"/>
    </location>
</feature>
<keyword evidence="5 9" id="KW-1133">Transmembrane helix</keyword>
<evidence type="ECO:0000313" key="13">
    <source>
        <dbReference type="Proteomes" id="UP000254047"/>
    </source>
</evidence>
<feature type="transmembrane region" description="Helical" evidence="9">
    <location>
        <begin position="193"/>
        <end position="211"/>
    </location>
</feature>
<reference evidence="11 13" key="1">
    <citation type="submission" date="2018-06" db="EMBL/GenBank/DDBJ databases">
        <authorList>
            <consortium name="Pathogen Informatics"/>
            <person name="Doyle S."/>
        </authorList>
    </citation>
    <scope>NUCLEOTIDE SEQUENCE [LARGE SCALE GENOMIC DNA]</scope>
    <source>
        <strain evidence="11 13">NCTC13830</strain>
    </source>
</reference>
<dbReference type="InterPro" id="IPR024041">
    <property type="entry name" value="NH4_transpt_AmtB-like_dom"/>
</dbReference>
<dbReference type="RefSeq" id="WP_103296999.1">
    <property type="nucleotide sequence ID" value="NZ_PPQT01000006.1"/>
</dbReference>
<evidence type="ECO:0000256" key="5">
    <source>
        <dbReference type="ARBA" id="ARBA00022989"/>
    </source>
</evidence>
<evidence type="ECO:0000256" key="7">
    <source>
        <dbReference type="ARBA" id="ARBA00023177"/>
    </source>
</evidence>
<feature type="transmembrane region" description="Helical" evidence="9">
    <location>
        <begin position="254"/>
        <end position="274"/>
    </location>
</feature>
<accession>A0A380G092</accession>
<dbReference type="PANTHER" id="PTHR43029">
    <property type="entry name" value="AMMONIUM TRANSPORTER MEP2"/>
    <property type="match status" value="1"/>
</dbReference>
<evidence type="ECO:0000259" key="10">
    <source>
        <dbReference type="Pfam" id="PF00909"/>
    </source>
</evidence>
<evidence type="ECO:0000256" key="9">
    <source>
        <dbReference type="RuleBase" id="RU362002"/>
    </source>
</evidence>
<gene>
    <name evidence="11" type="primary">amt</name>
    <name evidence="12" type="ORF">BJR09_11330</name>
    <name evidence="11" type="ORF">NCTC13830_01103</name>
</gene>